<sequence length="302" mass="35100">MSVVIPHFEAPELLRDALSSVESQTYDHIKCIVVDDCSDCDIRSVVDEYANTRLKIHEKNQGAAATRNTGISLAEGEYIAFLDVDDTWDNRKIEAQVAIFEKNNENVGLVYSGFEQVFPDKVSITHDPVYRGNIYKKELEKDRIHPTSTVMVRNDVLEEVGGFNENLPARQDYELWLRVTEKYSVDVVDQILVTKIERKDNISNDYTRRIEGDLLVLEFVQKKINDHQISWILRRKIVSYHHYLIGRDYDLLGDRNKSLRHIIQSLLLYPLRVETWGMVLILLLGINRKGRVFRQIKRLIGQ</sequence>
<dbReference type="PANTHER" id="PTHR22916:SF3">
    <property type="entry name" value="UDP-GLCNAC:BETAGAL BETA-1,3-N-ACETYLGLUCOSAMINYLTRANSFERASE-LIKE PROTEIN 1"/>
    <property type="match status" value="1"/>
</dbReference>
<accession>M0NZV6</accession>
<dbReference type="CDD" id="cd00761">
    <property type="entry name" value="Glyco_tranf_GTA_type"/>
    <property type="match status" value="1"/>
</dbReference>
<feature type="domain" description="Glycosyltransferase 2-like" evidence="1">
    <location>
        <begin position="2"/>
        <end position="160"/>
    </location>
</feature>
<keyword evidence="2" id="KW-0808">Transferase</keyword>
<reference evidence="2 3" key="1">
    <citation type="journal article" date="2014" name="PLoS Genet.">
        <title>Phylogenetically driven sequencing of extremely halophilic archaea reveals strategies for static and dynamic osmo-response.</title>
        <authorList>
            <person name="Becker E.A."/>
            <person name="Seitzer P.M."/>
            <person name="Tritt A."/>
            <person name="Larsen D."/>
            <person name="Krusor M."/>
            <person name="Yao A.I."/>
            <person name="Wu D."/>
            <person name="Madern D."/>
            <person name="Eisen J.A."/>
            <person name="Darling A.E."/>
            <person name="Facciotti M.T."/>
        </authorList>
    </citation>
    <scope>NUCLEOTIDE SEQUENCE [LARGE SCALE GENOMIC DNA]</scope>
    <source>
        <strain evidence="2 3">DSM 21995</strain>
    </source>
</reference>
<evidence type="ECO:0000313" key="3">
    <source>
        <dbReference type="Proteomes" id="UP000011650"/>
    </source>
</evidence>
<dbReference type="RefSeq" id="WP_008003927.1">
    <property type="nucleotide sequence ID" value="NZ_AOJG01000009.1"/>
</dbReference>
<evidence type="ECO:0000259" key="1">
    <source>
        <dbReference type="Pfam" id="PF00535"/>
    </source>
</evidence>
<proteinExistence type="predicted"/>
<dbReference type="InterPro" id="IPR029044">
    <property type="entry name" value="Nucleotide-diphossugar_trans"/>
</dbReference>
<comment type="caution">
    <text evidence="2">The sequence shown here is derived from an EMBL/GenBank/DDBJ whole genome shotgun (WGS) entry which is preliminary data.</text>
</comment>
<protein>
    <submittedName>
        <fullName evidence="2">Glycosyltransferase, family 2</fullName>
    </submittedName>
</protein>
<evidence type="ECO:0000313" key="2">
    <source>
        <dbReference type="EMBL" id="EMA63078.1"/>
    </source>
</evidence>
<dbReference type="Pfam" id="PF00535">
    <property type="entry name" value="Glycos_transf_2"/>
    <property type="match status" value="1"/>
</dbReference>
<dbReference type="GO" id="GO:0016758">
    <property type="term" value="F:hexosyltransferase activity"/>
    <property type="evidence" value="ECO:0007669"/>
    <property type="project" value="UniProtKB-ARBA"/>
</dbReference>
<dbReference type="InterPro" id="IPR001173">
    <property type="entry name" value="Glyco_trans_2-like"/>
</dbReference>
<dbReference type="EMBL" id="AOJG01000009">
    <property type="protein sequence ID" value="EMA63078.1"/>
    <property type="molecule type" value="Genomic_DNA"/>
</dbReference>
<gene>
    <name evidence="2" type="ORF">C469_03620</name>
</gene>
<dbReference type="PANTHER" id="PTHR22916">
    <property type="entry name" value="GLYCOSYLTRANSFERASE"/>
    <property type="match status" value="1"/>
</dbReference>
<name>M0NZV6_9EURY</name>
<dbReference type="STRING" id="1227482.C469_03620"/>
<dbReference type="Gene3D" id="3.90.550.10">
    <property type="entry name" value="Spore Coat Polysaccharide Biosynthesis Protein SpsA, Chain A"/>
    <property type="match status" value="1"/>
</dbReference>
<keyword evidence="3" id="KW-1185">Reference proteome</keyword>
<dbReference type="AlphaFoldDB" id="M0NZV6"/>
<dbReference type="Proteomes" id="UP000011650">
    <property type="component" value="Unassembled WGS sequence"/>
</dbReference>
<organism evidence="2 3">
    <name type="scientific">Halorubrum lipolyticum DSM 21995</name>
    <dbReference type="NCBI Taxonomy" id="1227482"/>
    <lineage>
        <taxon>Archaea</taxon>
        <taxon>Methanobacteriati</taxon>
        <taxon>Methanobacteriota</taxon>
        <taxon>Stenosarchaea group</taxon>
        <taxon>Halobacteria</taxon>
        <taxon>Halobacteriales</taxon>
        <taxon>Haloferacaceae</taxon>
        <taxon>Halorubrum</taxon>
    </lineage>
</organism>
<dbReference type="SUPFAM" id="SSF53448">
    <property type="entry name" value="Nucleotide-diphospho-sugar transferases"/>
    <property type="match status" value="1"/>
</dbReference>